<dbReference type="CDD" id="cd07976">
    <property type="entry name" value="TFIIA_alpha_beta_like"/>
    <property type="match status" value="1"/>
</dbReference>
<name>A0A4Q9L248_9MICR</name>
<accession>A0A4Q9L248</accession>
<keyword evidence="7" id="KW-1185">Reference proteome</keyword>
<gene>
    <name evidence="5" type="ORF">CWI37_0696p0030</name>
    <name evidence="6" type="ORF">CWI38_0023p0040</name>
</gene>
<keyword evidence="3" id="KW-0804">Transcription</keyword>
<dbReference type="Proteomes" id="UP000292362">
    <property type="component" value="Unassembled WGS sequence"/>
</dbReference>
<dbReference type="PANTHER" id="PTHR12694">
    <property type="entry name" value="TRANSCRIPTION INITIATION FACTOR IIA SUBUNIT 1"/>
    <property type="match status" value="1"/>
</dbReference>
<dbReference type="SUPFAM" id="SSF50784">
    <property type="entry name" value="Transcription factor IIA (TFIIA), beta-barrel domain"/>
    <property type="match status" value="1"/>
</dbReference>
<dbReference type="Gene3D" id="1.10.287.100">
    <property type="match status" value="1"/>
</dbReference>
<reference evidence="7 8" key="1">
    <citation type="submission" date="2017-12" db="EMBL/GenBank/DDBJ databases">
        <authorList>
            <person name="Pombert J.-F."/>
            <person name="Haag K.L."/>
            <person name="Ebert D."/>
        </authorList>
    </citation>
    <scope>NUCLEOTIDE SEQUENCE [LARGE SCALE GENOMIC DNA]</scope>
    <source>
        <strain evidence="5">FI-OER-3-3</strain>
        <strain evidence="6">IL-G-3</strain>
    </source>
</reference>
<dbReference type="Gene3D" id="2.30.18.10">
    <property type="entry name" value="Transcription factor IIA (TFIIA), beta-barrel domain"/>
    <property type="match status" value="1"/>
</dbReference>
<evidence type="ECO:0000313" key="5">
    <source>
        <dbReference type="EMBL" id="TBU01493.1"/>
    </source>
</evidence>
<evidence type="ECO:0000256" key="1">
    <source>
        <dbReference type="ARBA" id="ARBA00004123"/>
    </source>
</evidence>
<dbReference type="EMBL" id="PITK01000023">
    <property type="protein sequence ID" value="TBU20770.1"/>
    <property type="molecule type" value="Genomic_DNA"/>
</dbReference>
<dbReference type="Proteomes" id="UP000292282">
    <property type="component" value="Unassembled WGS sequence"/>
</dbReference>
<organism evidence="5 8">
    <name type="scientific">Hamiltosporidium tvaerminnensis</name>
    <dbReference type="NCBI Taxonomy" id="1176355"/>
    <lineage>
        <taxon>Eukaryota</taxon>
        <taxon>Fungi</taxon>
        <taxon>Fungi incertae sedis</taxon>
        <taxon>Microsporidia</taxon>
        <taxon>Dubosqiidae</taxon>
        <taxon>Hamiltosporidium</taxon>
    </lineage>
</organism>
<keyword evidence="4" id="KW-0539">Nucleus</keyword>
<dbReference type="InterPro" id="IPR004855">
    <property type="entry name" value="TFIIA_asu/bsu"/>
</dbReference>
<dbReference type="VEuPathDB" id="MicrosporidiaDB:CWI38_0023p0040"/>
<dbReference type="GO" id="GO:0005672">
    <property type="term" value="C:transcription factor TFIIA complex"/>
    <property type="evidence" value="ECO:0007669"/>
    <property type="project" value="InterPro"/>
</dbReference>
<evidence type="ECO:0000313" key="8">
    <source>
        <dbReference type="Proteomes" id="UP000292362"/>
    </source>
</evidence>
<dbReference type="InterPro" id="IPR009088">
    <property type="entry name" value="TFIIA_b-brl"/>
</dbReference>
<dbReference type="EMBL" id="PITJ01000696">
    <property type="protein sequence ID" value="TBU01493.1"/>
    <property type="molecule type" value="Genomic_DNA"/>
</dbReference>
<protein>
    <submittedName>
        <fullName evidence="5">Alpha/beta-like subunit of transcription factor IIA</fullName>
    </submittedName>
</protein>
<dbReference type="PANTHER" id="PTHR12694:SF8">
    <property type="entry name" value="TRANSCRIPTION INITIATION FACTOR IIA SUBUNIT 1"/>
    <property type="match status" value="1"/>
</dbReference>
<evidence type="ECO:0000313" key="6">
    <source>
        <dbReference type="EMBL" id="TBU20770.1"/>
    </source>
</evidence>
<comment type="caution">
    <text evidence="5">The sequence shown here is derived from an EMBL/GenBank/DDBJ whole genome shotgun (WGS) entry which is preliminary data.</text>
</comment>
<dbReference type="VEuPathDB" id="MicrosporidiaDB:CWI37_0696p0030"/>
<evidence type="ECO:0000313" key="7">
    <source>
        <dbReference type="Proteomes" id="UP000292282"/>
    </source>
</evidence>
<evidence type="ECO:0000256" key="3">
    <source>
        <dbReference type="ARBA" id="ARBA00023163"/>
    </source>
</evidence>
<evidence type="ECO:0000256" key="4">
    <source>
        <dbReference type="ARBA" id="ARBA00023242"/>
    </source>
</evidence>
<dbReference type="STRING" id="1176355.A0A4Q9L248"/>
<proteinExistence type="inferred from homology"/>
<dbReference type="GO" id="GO:0006367">
    <property type="term" value="P:transcription initiation at RNA polymerase II promoter"/>
    <property type="evidence" value="ECO:0007669"/>
    <property type="project" value="InterPro"/>
</dbReference>
<dbReference type="AlphaFoldDB" id="A0A4Q9L248"/>
<dbReference type="OrthoDB" id="6275927at2759"/>
<comment type="subcellular location">
    <subcellularLocation>
        <location evidence="1">Nucleus</location>
    </subcellularLocation>
</comment>
<evidence type="ECO:0000256" key="2">
    <source>
        <dbReference type="ARBA" id="ARBA00010059"/>
    </source>
</evidence>
<dbReference type="Pfam" id="PF03153">
    <property type="entry name" value="TFIIA"/>
    <property type="match status" value="1"/>
</dbReference>
<sequence length="156" mass="18311">MNYEMTSLYRNIIEEVSKSLELDKDETFIDINIIQDIKMAWTKKLKEYTSPPDRDSLYYSNVSSSYNPSEFKSMKRLMAEEVERGREVEARSTVSDDLSLTESDEIKEEHTNNYMMCLYEKVTKSKNKWRCAFKQGFINIGNTDFAFSTANGDLEW</sequence>
<comment type="similarity">
    <text evidence="2">Belongs to the TFIIA subunit 1 family.</text>
</comment>